<sequence>MVGREWQPLSAAELDQRLDLAVEEILEAELLSELRAQPPPAVYVHLMQTQPHVGPQVLQPAATACGPQVEETPAEPQGRLESVDSAAVKYIKDLLHSSKSQARLVGRARVSLSHTILLSLTLLSERVSYGSVSRRFLVEKGNIHKIFFSFCERVNTLKEMQIRWPVGEEAVDALFPISSQGKGQEDGEQSVPLVLGVLGHTRIPIRLPIGKHDVESTVPEVKRMKEEAHPDSWLNLELLCDRRGRLLHCTISKGSDVDRGSALRDKLKEHPELMPPGSCLVARTGYPLTAHILTPYVTSQGPREELYNKTLEEHFHILDQAVANLRARFQRLRYLDIGSYNRARAVVLTACVLHNAFLDMGWVVQGEVEREETITQEGEGDVDDEGVRRRDAISDLLLKSFES</sequence>
<keyword evidence="5" id="KW-1185">Reference proteome</keyword>
<evidence type="ECO:0000313" key="4">
    <source>
        <dbReference type="EMBL" id="CAB1438757.1"/>
    </source>
</evidence>
<comment type="cofactor">
    <cofactor evidence="1">
        <name>a divalent metal cation</name>
        <dbReference type="ChEBI" id="CHEBI:60240"/>
    </cofactor>
</comment>
<organism evidence="4 5">
    <name type="scientific">Pleuronectes platessa</name>
    <name type="common">European plaice</name>
    <dbReference type="NCBI Taxonomy" id="8262"/>
    <lineage>
        <taxon>Eukaryota</taxon>
        <taxon>Metazoa</taxon>
        <taxon>Chordata</taxon>
        <taxon>Craniata</taxon>
        <taxon>Vertebrata</taxon>
        <taxon>Euteleostomi</taxon>
        <taxon>Actinopterygii</taxon>
        <taxon>Neopterygii</taxon>
        <taxon>Teleostei</taxon>
        <taxon>Neoteleostei</taxon>
        <taxon>Acanthomorphata</taxon>
        <taxon>Carangaria</taxon>
        <taxon>Pleuronectiformes</taxon>
        <taxon>Pleuronectoidei</taxon>
        <taxon>Pleuronectidae</taxon>
        <taxon>Pleuronectes</taxon>
    </lineage>
</organism>
<dbReference type="Pfam" id="PF13359">
    <property type="entry name" value="DDE_Tnp_4"/>
    <property type="match status" value="1"/>
</dbReference>
<reference evidence="4" key="1">
    <citation type="submission" date="2020-03" db="EMBL/GenBank/DDBJ databases">
        <authorList>
            <person name="Weist P."/>
        </authorList>
    </citation>
    <scope>NUCLEOTIDE SEQUENCE</scope>
</reference>
<evidence type="ECO:0000313" key="5">
    <source>
        <dbReference type="Proteomes" id="UP001153269"/>
    </source>
</evidence>
<comment type="caution">
    <text evidence="4">The sequence shown here is derived from an EMBL/GenBank/DDBJ whole genome shotgun (WGS) entry which is preliminary data.</text>
</comment>
<gene>
    <name evidence="4" type="ORF">PLEPLA_LOCUS26645</name>
</gene>
<proteinExistence type="predicted"/>
<name>A0A9N7YUH2_PLEPL</name>
<dbReference type="EMBL" id="CADEAL010002201">
    <property type="protein sequence ID" value="CAB1438757.1"/>
    <property type="molecule type" value="Genomic_DNA"/>
</dbReference>
<dbReference type="AlphaFoldDB" id="A0A9N7YUH2"/>
<keyword evidence="2" id="KW-0479">Metal-binding</keyword>
<evidence type="ECO:0000256" key="1">
    <source>
        <dbReference type="ARBA" id="ARBA00001968"/>
    </source>
</evidence>
<feature type="domain" description="DDE Tnp4" evidence="3">
    <location>
        <begin position="234"/>
        <end position="355"/>
    </location>
</feature>
<dbReference type="GO" id="GO:0046872">
    <property type="term" value="F:metal ion binding"/>
    <property type="evidence" value="ECO:0007669"/>
    <property type="project" value="UniProtKB-KW"/>
</dbReference>
<evidence type="ECO:0000259" key="3">
    <source>
        <dbReference type="Pfam" id="PF13359"/>
    </source>
</evidence>
<evidence type="ECO:0000256" key="2">
    <source>
        <dbReference type="ARBA" id="ARBA00022723"/>
    </source>
</evidence>
<protein>
    <recommendedName>
        <fullName evidence="3">DDE Tnp4 domain-containing protein</fullName>
    </recommendedName>
</protein>
<dbReference type="InterPro" id="IPR027806">
    <property type="entry name" value="HARBI1_dom"/>
</dbReference>
<dbReference type="Proteomes" id="UP001153269">
    <property type="component" value="Unassembled WGS sequence"/>
</dbReference>
<accession>A0A9N7YUH2</accession>